<evidence type="ECO:0000256" key="13">
    <source>
        <dbReference type="ARBA" id="ARBA00048300"/>
    </source>
</evidence>
<dbReference type="GO" id="GO:0008270">
    <property type="term" value="F:zinc ion binding"/>
    <property type="evidence" value="ECO:0007669"/>
    <property type="project" value="UniProtKB-UniRule"/>
</dbReference>
<comment type="catalytic activity">
    <reaction evidence="13 14">
        <text>tRNA(Ala) + L-alanine + ATP = L-alanyl-tRNA(Ala) + AMP + diphosphate</text>
        <dbReference type="Rhea" id="RHEA:12540"/>
        <dbReference type="Rhea" id="RHEA-COMP:9657"/>
        <dbReference type="Rhea" id="RHEA-COMP:9923"/>
        <dbReference type="ChEBI" id="CHEBI:30616"/>
        <dbReference type="ChEBI" id="CHEBI:33019"/>
        <dbReference type="ChEBI" id="CHEBI:57972"/>
        <dbReference type="ChEBI" id="CHEBI:78442"/>
        <dbReference type="ChEBI" id="CHEBI:78497"/>
        <dbReference type="ChEBI" id="CHEBI:456215"/>
        <dbReference type="EC" id="6.1.1.7"/>
    </reaction>
</comment>
<dbReference type="InterPro" id="IPR023033">
    <property type="entry name" value="Ala_tRNA_ligase_euk/bac"/>
</dbReference>
<dbReference type="PRINTS" id="PR00980">
    <property type="entry name" value="TRNASYNTHALA"/>
</dbReference>
<dbReference type="NCBIfam" id="TIGR00344">
    <property type="entry name" value="alaS"/>
    <property type="match status" value="1"/>
</dbReference>
<evidence type="ECO:0000256" key="11">
    <source>
        <dbReference type="ARBA" id="ARBA00022917"/>
    </source>
</evidence>
<dbReference type="GO" id="GO:0005739">
    <property type="term" value="C:mitochondrion"/>
    <property type="evidence" value="ECO:0007669"/>
    <property type="project" value="TreeGrafter"/>
</dbReference>
<dbReference type="InterPro" id="IPR018165">
    <property type="entry name" value="Ala-tRNA-synth_IIc_core"/>
</dbReference>
<comment type="cofactor">
    <cofactor evidence="14">
        <name>Zn(2+)</name>
        <dbReference type="ChEBI" id="CHEBI:29105"/>
    </cofactor>
    <text evidence="14">Binds 1 zinc ion per subunit.</text>
</comment>
<evidence type="ECO:0000256" key="9">
    <source>
        <dbReference type="ARBA" id="ARBA00022840"/>
    </source>
</evidence>
<dbReference type="Pfam" id="PF01411">
    <property type="entry name" value="tRNA-synt_2c"/>
    <property type="match status" value="1"/>
</dbReference>
<accession>F1KVD2</accession>
<dbReference type="InterPro" id="IPR002318">
    <property type="entry name" value="Ala-tRNA-lgiase_IIc"/>
</dbReference>
<dbReference type="SUPFAM" id="SSF50447">
    <property type="entry name" value="Translation proteins"/>
    <property type="match status" value="1"/>
</dbReference>
<feature type="binding site" evidence="14">
    <location>
        <position position="613"/>
    </location>
    <ligand>
        <name>Zn(2+)</name>
        <dbReference type="ChEBI" id="CHEBI:29105"/>
    </ligand>
</feature>
<dbReference type="PANTHER" id="PTHR11777">
    <property type="entry name" value="ALANYL-TRNA SYNTHETASE"/>
    <property type="match status" value="1"/>
</dbReference>
<dbReference type="SUPFAM" id="SSF101353">
    <property type="entry name" value="Putative anticodon-binding domain of alanyl-tRNA synthetase (AlaRS)"/>
    <property type="match status" value="1"/>
</dbReference>
<feature type="binding site" evidence="14">
    <location>
        <position position="728"/>
    </location>
    <ligand>
        <name>Zn(2+)</name>
        <dbReference type="ChEBI" id="CHEBI:29105"/>
    </ligand>
</feature>
<dbReference type="CDD" id="cd00673">
    <property type="entry name" value="AlaRS_core"/>
    <property type="match status" value="1"/>
</dbReference>
<keyword evidence="11 14" id="KW-0648">Protein biosynthesis</keyword>
<dbReference type="Pfam" id="PF07973">
    <property type="entry name" value="tRNA_SAD"/>
    <property type="match status" value="1"/>
</dbReference>
<evidence type="ECO:0000256" key="3">
    <source>
        <dbReference type="ARBA" id="ARBA00017959"/>
    </source>
</evidence>
<dbReference type="Gene3D" id="3.30.980.10">
    <property type="entry name" value="Threonyl-trna Synthetase, Chain A, domain 2"/>
    <property type="match status" value="1"/>
</dbReference>
<dbReference type="HAMAP" id="MF_00036_B">
    <property type="entry name" value="Ala_tRNA_synth_B"/>
    <property type="match status" value="1"/>
</dbReference>
<dbReference type="InterPro" id="IPR018163">
    <property type="entry name" value="Thr/Ala-tRNA-synth_IIc_edit"/>
</dbReference>
<dbReference type="AlphaFoldDB" id="F1KVD2"/>
<evidence type="ECO:0000256" key="14">
    <source>
        <dbReference type="HAMAP-Rule" id="MF_03133"/>
    </source>
</evidence>
<dbReference type="GO" id="GO:0006419">
    <property type="term" value="P:alanyl-tRNA aminoacylation"/>
    <property type="evidence" value="ECO:0007669"/>
    <property type="project" value="InterPro"/>
</dbReference>
<evidence type="ECO:0000313" key="16">
    <source>
        <dbReference type="EMBL" id="ADY41836.1"/>
    </source>
</evidence>
<comment type="similarity">
    <text evidence="1">Belongs to the class-II aminoacyl-tRNA synthetase family. Alax-L subfamily.</text>
</comment>
<keyword evidence="5 14" id="KW-0436">Ligase</keyword>
<dbReference type="SUPFAM" id="SSF55681">
    <property type="entry name" value="Class II aaRS and biotin synthetases"/>
    <property type="match status" value="1"/>
</dbReference>
<keyword evidence="4 14" id="KW-0820">tRNA-binding</keyword>
<dbReference type="InterPro" id="IPR045864">
    <property type="entry name" value="aa-tRNA-synth_II/BPL/LPL"/>
</dbReference>
<evidence type="ECO:0000256" key="5">
    <source>
        <dbReference type="ARBA" id="ARBA00022598"/>
    </source>
</evidence>
<dbReference type="SUPFAM" id="SSF55186">
    <property type="entry name" value="ThrRS/AlaRS common domain"/>
    <property type="match status" value="1"/>
</dbReference>
<dbReference type="InterPro" id="IPR018164">
    <property type="entry name" value="Ala-tRNA-synth_IIc_N"/>
</dbReference>
<dbReference type="InterPro" id="IPR018162">
    <property type="entry name" value="Ala-tRNA-ligase_IIc_anticod-bd"/>
</dbReference>
<keyword evidence="6 14" id="KW-0479">Metal-binding</keyword>
<feature type="binding site" evidence="14">
    <location>
        <position position="732"/>
    </location>
    <ligand>
        <name>Zn(2+)</name>
        <dbReference type="ChEBI" id="CHEBI:29105"/>
    </ligand>
</feature>
<evidence type="ECO:0000256" key="10">
    <source>
        <dbReference type="ARBA" id="ARBA00022884"/>
    </source>
</evidence>
<feature type="domain" description="Alanyl-transfer RNA synthetases family profile" evidence="15">
    <location>
        <begin position="19"/>
        <end position="771"/>
    </location>
</feature>
<keyword evidence="8 14" id="KW-0862">Zinc</keyword>
<feature type="binding site" evidence="14">
    <location>
        <position position="617"/>
    </location>
    <ligand>
        <name>Zn(2+)</name>
        <dbReference type="ChEBI" id="CHEBI:29105"/>
    </ligand>
</feature>
<keyword evidence="7 14" id="KW-0547">Nucleotide-binding</keyword>
<dbReference type="EC" id="6.1.1.7" evidence="2"/>
<dbReference type="Gene3D" id="3.30.930.10">
    <property type="entry name" value="Bira Bifunctional Protein, Domain 2"/>
    <property type="match status" value="1"/>
</dbReference>
<name>F1KVD2_ASCSU</name>
<evidence type="ECO:0000256" key="7">
    <source>
        <dbReference type="ARBA" id="ARBA00022741"/>
    </source>
</evidence>
<comment type="subunit">
    <text evidence="14">Monomer.</text>
</comment>
<evidence type="ECO:0000256" key="12">
    <source>
        <dbReference type="ARBA" id="ARBA00023146"/>
    </source>
</evidence>
<comment type="domain">
    <text evidence="14">Consists of three domains; the N-terminal catalytic domain, the editing domain and the C-terminal C-Ala domain. The editing domain removes incorrectly charged amino acids, while the C-Ala domain, along with tRNA(Ala), serves as a bridge to cooperatively bring together the editing and aminoacylation centers thus stimulating deacylation of misacylated tRNAs.</text>
</comment>
<dbReference type="GO" id="GO:0000049">
    <property type="term" value="F:tRNA binding"/>
    <property type="evidence" value="ECO:0007669"/>
    <property type="project" value="UniProtKB-KW"/>
</dbReference>
<dbReference type="Gene3D" id="2.40.30.130">
    <property type="match status" value="1"/>
</dbReference>
<evidence type="ECO:0000256" key="8">
    <source>
        <dbReference type="ARBA" id="ARBA00022833"/>
    </source>
</evidence>
<reference evidence="16" key="1">
    <citation type="journal article" date="2011" name="Genome Res.">
        <title>Deep small RNA sequencing from the nematode Ascaris reveals conservation, functional diversification, and novel developmental profiles.</title>
        <authorList>
            <person name="Wang J."/>
            <person name="Czech B."/>
            <person name="Crunk A."/>
            <person name="Wallace A."/>
            <person name="Mitreva M."/>
            <person name="Hannon G.J."/>
            <person name="Davis R.E."/>
        </authorList>
    </citation>
    <scope>NUCLEOTIDE SEQUENCE</scope>
</reference>
<keyword evidence="9 14" id="KW-0067">ATP-binding</keyword>
<dbReference type="GO" id="GO:0005524">
    <property type="term" value="F:ATP binding"/>
    <property type="evidence" value="ECO:0007669"/>
    <property type="project" value="UniProtKB-UniRule"/>
</dbReference>
<dbReference type="SMART" id="SM00863">
    <property type="entry name" value="tRNA_SAD"/>
    <property type="match status" value="1"/>
</dbReference>
<keyword evidence="10 14" id="KW-0694">RNA-binding</keyword>
<dbReference type="GO" id="GO:0004813">
    <property type="term" value="F:alanine-tRNA ligase activity"/>
    <property type="evidence" value="ECO:0007669"/>
    <property type="project" value="UniProtKB-UniRule"/>
</dbReference>
<comment type="function">
    <text evidence="14">Catalyzes the attachment of alanine to tRNA(Ala) in a two-step reaction: alanine is first activated by ATP to form Ala-AMP and then transferred to the acceptor end of tRNA(Ala). Also edits incorrectly charged tRNA(Ala) via its editing domain.</text>
</comment>
<dbReference type="PROSITE" id="PS50860">
    <property type="entry name" value="AA_TRNA_LIGASE_II_ALA"/>
    <property type="match status" value="1"/>
</dbReference>
<dbReference type="GO" id="GO:0002161">
    <property type="term" value="F:aminoacyl-tRNA deacylase activity"/>
    <property type="evidence" value="ECO:0007669"/>
    <property type="project" value="TreeGrafter"/>
</dbReference>
<dbReference type="InterPro" id="IPR050058">
    <property type="entry name" value="Ala-tRNA_ligase"/>
</dbReference>
<dbReference type="FunFam" id="3.30.980.10:FF:000004">
    <property type="entry name" value="Alanine--tRNA ligase, cytoplasmic"/>
    <property type="match status" value="1"/>
</dbReference>
<protein>
    <recommendedName>
        <fullName evidence="3">Alanine--tRNA ligase</fullName>
        <ecNumber evidence="2">6.1.1.7</ecNumber>
    </recommendedName>
</protein>
<evidence type="ECO:0000259" key="15">
    <source>
        <dbReference type="PROSITE" id="PS50860"/>
    </source>
</evidence>
<dbReference type="InterPro" id="IPR009000">
    <property type="entry name" value="Transl_B-barrel_sf"/>
</dbReference>
<evidence type="ECO:0000256" key="2">
    <source>
        <dbReference type="ARBA" id="ARBA00013168"/>
    </source>
</evidence>
<proteinExistence type="evidence at transcript level"/>
<dbReference type="PANTHER" id="PTHR11777:SF9">
    <property type="entry name" value="ALANINE--TRNA LIGASE, CYTOPLASMIC"/>
    <property type="match status" value="1"/>
</dbReference>
<dbReference type="FunFam" id="3.30.930.10:FF:000011">
    <property type="entry name" value="Alanine--tRNA ligase, cytoplasmic"/>
    <property type="match status" value="1"/>
</dbReference>
<dbReference type="EMBL" id="JI166510">
    <property type="protein sequence ID" value="ADY41836.1"/>
    <property type="molecule type" value="mRNA"/>
</dbReference>
<dbReference type="InterPro" id="IPR012947">
    <property type="entry name" value="tRNA_SAD"/>
</dbReference>
<organism evidence="16">
    <name type="scientific">Ascaris suum</name>
    <name type="common">Pig roundworm</name>
    <name type="synonym">Ascaris lumbricoides</name>
    <dbReference type="NCBI Taxonomy" id="6253"/>
    <lineage>
        <taxon>Eukaryota</taxon>
        <taxon>Metazoa</taxon>
        <taxon>Ecdysozoa</taxon>
        <taxon>Nematoda</taxon>
        <taxon>Chromadorea</taxon>
        <taxon>Rhabditida</taxon>
        <taxon>Spirurina</taxon>
        <taxon>Ascaridomorpha</taxon>
        <taxon>Ascaridoidea</taxon>
        <taxon>Ascarididae</taxon>
        <taxon>Ascaris</taxon>
    </lineage>
</organism>
<evidence type="ECO:0000256" key="4">
    <source>
        <dbReference type="ARBA" id="ARBA00022555"/>
    </source>
</evidence>
<sequence>MLLRWKRLHRCVGRYFQTMSSSEVRQSFLKFFMDRGHVHVPSSSIVPSDDPSLLFVTAGMNQFKSIILGVCGADDWRSSLRRVVNSQKCLRAGGKHNDLNDVGGDLSHHTFFEMLGNWSFGDYFKAEACQFAWEYLTEVLRLPPDRLYVTYYGDDHELSLGDDIECREIWRNLGLHPSRILRFGVEENFWVMADTGPCGPCSEIHYDFIGGRDASHLVNTSDPSVVEIWNLVFMQYNRDASGRIVSLPCRHIDCGMGFERTAAIMQQVQSNYDSDIFSPLISEISKYTSLGGYGGRIGQADIYGRDTAYRTIADHLRALCVAISDGVRPDAAGRGYVLRRMLRRAARMSSVTLQADRGLLAALVPTYTSHLARSFPEVANNAKVIEDIISLEESQFWRVVDRGERLFAEEAEKSLLKKIPFSGDIAWYLHNTHGFPIELTSMLAEERNLSIDLDRFEECRNQAKMLRRVRANDTCWRNVDTVRLCQDGMTRTCDMGKYEYAKMDDGSYVFPERQAKILAIFSKEGIRLEQLATNMEGCVVVDETIFYAEQGGQLADNGVLCSSNGEEVFVVDDVQKKDDFVFLIGHSTQDLTVETNVIQKIDLNRRLQLMRAHTGTHLLLDALRILFGPAVYQRGSLVSPDRIRFDCSLEHALSQGQIREVERVLSEVIESDQPVFTEIVPHTQLSAIQNIQSTITASLTETASNGLIRVVTINAPVNGKSARAVECCCGTHVLNTRDLGAFVVVSDRSLGSGVRRLTALTGTAARLAIEKGMELRTRLGKLNSDSHSGGELIRFEKELKSSVVPILLRDELYSSLRQLKKASLRKRRRTANETM</sequence>
<keyword evidence="12 14" id="KW-0030">Aminoacyl-tRNA synthetase</keyword>
<evidence type="ECO:0000256" key="6">
    <source>
        <dbReference type="ARBA" id="ARBA00022723"/>
    </source>
</evidence>
<evidence type="ECO:0000256" key="1">
    <source>
        <dbReference type="ARBA" id="ARBA00008429"/>
    </source>
</evidence>